<evidence type="ECO:0000256" key="2">
    <source>
        <dbReference type="ARBA" id="ARBA00009773"/>
    </source>
</evidence>
<dbReference type="OrthoDB" id="9793390at2"/>
<feature type="transmembrane region" description="Helical" evidence="8">
    <location>
        <begin position="12"/>
        <end position="42"/>
    </location>
</feature>
<evidence type="ECO:0000256" key="6">
    <source>
        <dbReference type="ARBA" id="ARBA00022989"/>
    </source>
</evidence>
<protein>
    <submittedName>
        <fullName evidence="9">Predicted PurR-regulated permease PerM</fullName>
    </submittedName>
</protein>
<accession>A0A1I1DJF0</accession>
<evidence type="ECO:0000256" key="4">
    <source>
        <dbReference type="ARBA" id="ARBA00022475"/>
    </source>
</evidence>
<feature type="transmembrane region" description="Helical" evidence="8">
    <location>
        <begin position="63"/>
        <end position="85"/>
    </location>
</feature>
<keyword evidence="6 8" id="KW-1133">Transmembrane helix</keyword>
<dbReference type="PANTHER" id="PTHR21716">
    <property type="entry name" value="TRANSMEMBRANE PROTEIN"/>
    <property type="match status" value="1"/>
</dbReference>
<keyword evidence="3" id="KW-0813">Transport</keyword>
<evidence type="ECO:0000313" key="9">
    <source>
        <dbReference type="EMBL" id="SFB74974.1"/>
    </source>
</evidence>
<feature type="transmembrane region" description="Helical" evidence="8">
    <location>
        <begin position="283"/>
        <end position="300"/>
    </location>
</feature>
<feature type="transmembrane region" description="Helical" evidence="8">
    <location>
        <begin position="321"/>
        <end position="344"/>
    </location>
</feature>
<reference evidence="9 10" key="1">
    <citation type="submission" date="2016-10" db="EMBL/GenBank/DDBJ databases">
        <authorList>
            <person name="de Groot N.N."/>
        </authorList>
    </citation>
    <scope>NUCLEOTIDE SEQUENCE [LARGE SCALE GENOMIC DNA]</scope>
    <source>
        <strain evidence="9 10">DSM 6793</strain>
    </source>
</reference>
<dbReference type="RefSeq" id="WP_091506033.1">
    <property type="nucleotide sequence ID" value="NZ_FOLE01000001.1"/>
</dbReference>
<organism evidence="9 10">
    <name type="scientific">Flexibacter flexilis DSM 6793</name>
    <dbReference type="NCBI Taxonomy" id="927664"/>
    <lineage>
        <taxon>Bacteria</taxon>
        <taxon>Pseudomonadati</taxon>
        <taxon>Bacteroidota</taxon>
        <taxon>Cytophagia</taxon>
        <taxon>Cytophagales</taxon>
        <taxon>Flexibacteraceae</taxon>
        <taxon>Flexibacter</taxon>
    </lineage>
</organism>
<sequence>MFLLNKFTLKIAVLVALLLLVGWVFSNIVLYIVVSVILATILKPMVSGITHFKFLGVVGLPRVVAILIAYAVLLGVVTLLVVMFIPLVSNQLEMIEQIKMDKMLASIEEPINVLEKFLIKKQLVHDKQEGFMVDALEDHFLSDITALDASKVINHFINFTSQFFIGLLAVTFITFFLLYEKGILKRLFLSIVPNAYFEMTIAALYKIEKLLTNYLLGLLLQTFAIFTLTSTGLTIIGIEYAFTVAVFAAFINVIPYIGPFVGGLVAVIVGLTTAPLTWTGEQYGVLILQIIGVATIVHLIDNILLQPIIFSKTVKAHPLEIFVAIFAGASLAGVIGMVSAIPVYTVLRVSFTELANGYKRYQVFSRYQKPLL</sequence>
<feature type="transmembrane region" description="Helical" evidence="8">
    <location>
        <begin position="240"/>
        <end position="271"/>
    </location>
</feature>
<proteinExistence type="inferred from homology"/>
<dbReference type="GO" id="GO:0055085">
    <property type="term" value="P:transmembrane transport"/>
    <property type="evidence" value="ECO:0007669"/>
    <property type="project" value="TreeGrafter"/>
</dbReference>
<dbReference type="InterPro" id="IPR002549">
    <property type="entry name" value="AI-2E-like"/>
</dbReference>
<feature type="transmembrane region" description="Helical" evidence="8">
    <location>
        <begin position="156"/>
        <end position="179"/>
    </location>
</feature>
<evidence type="ECO:0000256" key="1">
    <source>
        <dbReference type="ARBA" id="ARBA00004651"/>
    </source>
</evidence>
<dbReference type="Pfam" id="PF01594">
    <property type="entry name" value="AI-2E_transport"/>
    <property type="match status" value="1"/>
</dbReference>
<dbReference type="Proteomes" id="UP000199514">
    <property type="component" value="Unassembled WGS sequence"/>
</dbReference>
<dbReference type="AlphaFoldDB" id="A0A1I1DJF0"/>
<keyword evidence="7 8" id="KW-0472">Membrane</keyword>
<gene>
    <name evidence="9" type="ORF">SAMN05421780_101260</name>
</gene>
<evidence type="ECO:0000256" key="3">
    <source>
        <dbReference type="ARBA" id="ARBA00022448"/>
    </source>
</evidence>
<evidence type="ECO:0000256" key="7">
    <source>
        <dbReference type="ARBA" id="ARBA00023136"/>
    </source>
</evidence>
<dbReference type="STRING" id="927664.SAMN05421780_101260"/>
<keyword evidence="5 8" id="KW-0812">Transmembrane</keyword>
<evidence type="ECO:0000256" key="5">
    <source>
        <dbReference type="ARBA" id="ARBA00022692"/>
    </source>
</evidence>
<comment type="similarity">
    <text evidence="2">Belongs to the autoinducer-2 exporter (AI-2E) (TC 2.A.86) family.</text>
</comment>
<keyword evidence="4" id="KW-1003">Cell membrane</keyword>
<comment type="subcellular location">
    <subcellularLocation>
        <location evidence="1">Cell membrane</location>
        <topology evidence="1">Multi-pass membrane protein</topology>
    </subcellularLocation>
</comment>
<evidence type="ECO:0000256" key="8">
    <source>
        <dbReference type="SAM" id="Phobius"/>
    </source>
</evidence>
<dbReference type="PANTHER" id="PTHR21716:SF53">
    <property type="entry name" value="PERMEASE PERM-RELATED"/>
    <property type="match status" value="1"/>
</dbReference>
<dbReference type="GO" id="GO:0005886">
    <property type="term" value="C:plasma membrane"/>
    <property type="evidence" value="ECO:0007669"/>
    <property type="project" value="UniProtKB-SubCell"/>
</dbReference>
<name>A0A1I1DJF0_9BACT</name>
<dbReference type="EMBL" id="FOLE01000001">
    <property type="protein sequence ID" value="SFB74974.1"/>
    <property type="molecule type" value="Genomic_DNA"/>
</dbReference>
<evidence type="ECO:0000313" key="10">
    <source>
        <dbReference type="Proteomes" id="UP000199514"/>
    </source>
</evidence>
<keyword evidence="10" id="KW-1185">Reference proteome</keyword>
<feature type="transmembrane region" description="Helical" evidence="8">
    <location>
        <begin position="186"/>
        <end position="205"/>
    </location>
</feature>